<protein>
    <submittedName>
        <fullName evidence="4">Putative bt 4</fullName>
    </submittedName>
</protein>
<feature type="non-terminal residue" evidence="4">
    <location>
        <position position="1"/>
    </location>
</feature>
<evidence type="ECO:0000256" key="1">
    <source>
        <dbReference type="ARBA" id="ARBA00004613"/>
    </source>
</evidence>
<feature type="region of interest" description="Disordered" evidence="3">
    <location>
        <begin position="73"/>
        <end position="132"/>
    </location>
</feature>
<comment type="subcellular location">
    <subcellularLocation>
        <location evidence="1">Secreted</location>
    </subcellularLocation>
</comment>
<dbReference type="Pfam" id="PF07771">
    <property type="entry name" value="TSGP1"/>
    <property type="match status" value="1"/>
</dbReference>
<evidence type="ECO:0000313" key="4">
    <source>
        <dbReference type="EMBL" id="JAT92621.1"/>
    </source>
</evidence>
<organism evidence="4">
    <name type="scientific">Amblyomma aureolatum</name>
    <dbReference type="NCBI Taxonomy" id="187763"/>
    <lineage>
        <taxon>Eukaryota</taxon>
        <taxon>Metazoa</taxon>
        <taxon>Ecdysozoa</taxon>
        <taxon>Arthropoda</taxon>
        <taxon>Chelicerata</taxon>
        <taxon>Arachnida</taxon>
        <taxon>Acari</taxon>
        <taxon>Parasitiformes</taxon>
        <taxon>Ixodida</taxon>
        <taxon>Ixodoidea</taxon>
        <taxon>Ixodidae</taxon>
        <taxon>Amblyomminae</taxon>
        <taxon>Amblyomma</taxon>
    </lineage>
</organism>
<reference evidence="4" key="1">
    <citation type="journal article" date="2017" name="Front. Cell. Infect. Microbiol.">
        <title>The Distinct Transcriptional Response of the Midgut of Amblyomma sculptum and Amblyomma aureolatum Ticks to Rickettsia rickettsii Correlates to Their Differences in Susceptibility to Infection.</title>
        <authorList>
            <person name="Martins L.A."/>
            <person name="Galletti M.F.B.M."/>
            <person name="Ribeiro J.M."/>
            <person name="Fujita A."/>
            <person name="Costa F.B."/>
            <person name="Labruna M.B."/>
            <person name="Daffre S."/>
            <person name="Fogaca A.C."/>
        </authorList>
    </citation>
    <scope>NUCLEOTIDE SEQUENCE</scope>
</reference>
<feature type="compositionally biased region" description="Basic residues" evidence="3">
    <location>
        <begin position="110"/>
        <end position="123"/>
    </location>
</feature>
<name>A0A1E1X0P8_9ACAR</name>
<keyword evidence="2" id="KW-0964">Secreted</keyword>
<dbReference type="InterPro" id="IPR011694">
    <property type="entry name" value="Ixonnexin-like"/>
</dbReference>
<dbReference type="AlphaFoldDB" id="A0A1E1X0P8"/>
<proteinExistence type="evidence at transcript level"/>
<evidence type="ECO:0000256" key="3">
    <source>
        <dbReference type="SAM" id="MobiDB-lite"/>
    </source>
</evidence>
<sequence length="132" mass="14069">CPGPASDPGKPVPSCNYWCPGVNGDWEIAYYVNGTRCEYGLQGPPGVCAELPKTAGCYDATDDDVQVFLTDITSTTISTSGPSSITTKKKKKSKKTNATAKTKSTGTTKKPSKKSKKCKKSKPRTAATEPDW</sequence>
<feature type="compositionally biased region" description="Low complexity" evidence="3">
    <location>
        <begin position="96"/>
        <end position="109"/>
    </location>
</feature>
<evidence type="ECO:0000256" key="2">
    <source>
        <dbReference type="ARBA" id="ARBA00022525"/>
    </source>
</evidence>
<feature type="compositionally biased region" description="Low complexity" evidence="3">
    <location>
        <begin position="73"/>
        <end position="86"/>
    </location>
</feature>
<accession>A0A1E1X0P8</accession>
<dbReference type="GO" id="GO:0005576">
    <property type="term" value="C:extracellular region"/>
    <property type="evidence" value="ECO:0007669"/>
    <property type="project" value="UniProtKB-SubCell"/>
</dbReference>
<dbReference type="EMBL" id="GFAC01006567">
    <property type="protein sequence ID" value="JAT92621.1"/>
    <property type="molecule type" value="mRNA"/>
</dbReference>